<evidence type="ECO:0000313" key="9">
    <source>
        <dbReference type="Proteomes" id="UP001651690"/>
    </source>
</evidence>
<dbReference type="InterPro" id="IPR010445">
    <property type="entry name" value="LapA_dom"/>
</dbReference>
<keyword evidence="9" id="KW-1185">Reference proteome</keyword>
<evidence type="ECO:0000313" key="8">
    <source>
        <dbReference type="EMBL" id="MCP9275872.1"/>
    </source>
</evidence>
<feature type="domain" description="Lipopolysaccharide assembly protein A" evidence="7">
    <location>
        <begin position="72"/>
        <end position="123"/>
    </location>
</feature>
<organism evidence="8 9">
    <name type="scientific">Mycolicibacterium arenosum</name>
    <dbReference type="NCBI Taxonomy" id="2952157"/>
    <lineage>
        <taxon>Bacteria</taxon>
        <taxon>Bacillati</taxon>
        <taxon>Actinomycetota</taxon>
        <taxon>Actinomycetes</taxon>
        <taxon>Mycobacteriales</taxon>
        <taxon>Mycobacteriaceae</taxon>
        <taxon>Mycolicibacterium</taxon>
    </lineage>
</organism>
<gene>
    <name evidence="8" type="ORF">NM203_27145</name>
</gene>
<feature type="transmembrane region" description="Helical" evidence="6">
    <location>
        <begin position="91"/>
        <end position="114"/>
    </location>
</feature>
<name>A0ABT1MAK4_9MYCO</name>
<evidence type="ECO:0000256" key="4">
    <source>
        <dbReference type="ARBA" id="ARBA00023136"/>
    </source>
</evidence>
<dbReference type="EMBL" id="JANDBD010000013">
    <property type="protein sequence ID" value="MCP9275872.1"/>
    <property type="molecule type" value="Genomic_DNA"/>
</dbReference>
<comment type="caution">
    <text evidence="8">The sequence shown here is derived from an EMBL/GenBank/DDBJ whole genome shotgun (WGS) entry which is preliminary data.</text>
</comment>
<keyword evidence="3 6" id="KW-1133">Transmembrane helix</keyword>
<dbReference type="Proteomes" id="UP001651690">
    <property type="component" value="Unassembled WGS sequence"/>
</dbReference>
<evidence type="ECO:0000256" key="6">
    <source>
        <dbReference type="SAM" id="Phobius"/>
    </source>
</evidence>
<sequence>MSSDPLVPKDPGFEPLPSDSLPAEAPIDDPVPDTKPTMPADEAGKFTRAGALWSALAGGFVVLILLLVFVMQNTDTTTIHMFGWAWELPVGVALLLAAIAGGLLTFLVGTVRILQLRRAAKKNLKAGF</sequence>
<evidence type="ECO:0000256" key="5">
    <source>
        <dbReference type="SAM" id="MobiDB-lite"/>
    </source>
</evidence>
<keyword evidence="4 6" id="KW-0472">Membrane</keyword>
<reference evidence="8 9" key="1">
    <citation type="submission" date="2022-06" db="EMBL/GenBank/DDBJ databases">
        <title>Mycolicibacterium sp. CAU 1645 isolated from seawater.</title>
        <authorList>
            <person name="Kim W."/>
        </authorList>
    </citation>
    <scope>NUCLEOTIDE SEQUENCE [LARGE SCALE GENOMIC DNA]</scope>
    <source>
        <strain evidence="8 9">CAU 1645</strain>
    </source>
</reference>
<proteinExistence type="predicted"/>
<keyword evidence="1" id="KW-1003">Cell membrane</keyword>
<keyword evidence="2 6" id="KW-0812">Transmembrane</keyword>
<accession>A0ABT1MAK4</accession>
<evidence type="ECO:0000259" key="7">
    <source>
        <dbReference type="Pfam" id="PF06305"/>
    </source>
</evidence>
<protein>
    <submittedName>
        <fullName evidence="8">Lipopolysaccharide assembly protein LapA domain-containing protein</fullName>
    </submittedName>
</protein>
<evidence type="ECO:0000256" key="1">
    <source>
        <dbReference type="ARBA" id="ARBA00022475"/>
    </source>
</evidence>
<evidence type="ECO:0000256" key="2">
    <source>
        <dbReference type="ARBA" id="ARBA00022692"/>
    </source>
</evidence>
<evidence type="ECO:0000256" key="3">
    <source>
        <dbReference type="ARBA" id="ARBA00022989"/>
    </source>
</evidence>
<dbReference type="Pfam" id="PF06305">
    <property type="entry name" value="LapA_dom"/>
    <property type="match status" value="1"/>
</dbReference>
<feature type="transmembrane region" description="Helical" evidence="6">
    <location>
        <begin position="51"/>
        <end position="71"/>
    </location>
</feature>
<feature type="region of interest" description="Disordered" evidence="5">
    <location>
        <begin position="1"/>
        <end position="42"/>
    </location>
</feature>
<dbReference type="RefSeq" id="WP_255063716.1">
    <property type="nucleotide sequence ID" value="NZ_JANDBD010000013.1"/>
</dbReference>